<evidence type="ECO:0000313" key="2">
    <source>
        <dbReference type="Proteomes" id="UP000012174"/>
    </source>
</evidence>
<dbReference type="OrthoDB" id="4630416at2759"/>
<dbReference type="HOGENOM" id="CLU_565026_0_0_1"/>
<dbReference type="STRING" id="1287681.M7TMJ6"/>
<reference evidence="2" key="1">
    <citation type="journal article" date="2013" name="Genome Announc.">
        <title>Draft genome sequence of the grapevine dieback fungus Eutypa lata UCR-EL1.</title>
        <authorList>
            <person name="Blanco-Ulate B."/>
            <person name="Rolshausen P.E."/>
            <person name="Cantu D."/>
        </authorList>
    </citation>
    <scope>NUCLEOTIDE SEQUENCE [LARGE SCALE GENOMIC DNA]</scope>
    <source>
        <strain evidence="2">UCR-EL1</strain>
    </source>
</reference>
<sequence>MNRLASKPVPIQALGYEYDGELSVDGIRRAEPSEIIQQLFQPEESRHSESGQWCFDRAAPTVTAAWLRAQLDLYGIRYPGSSSREDRLELLRQEALKPDFGTLHTSVFRLSKFKGVRAEWEYQCRLYEESLQTGRHQEEFHALATFEEKVNYDADMFMQAYFGNRNTMRRPIALKGVRFGVVMDAAGRVPGLVTRMIGDGIQRILWLGWDERLVEAACGDYRGITRQNTAEKRRLKRSHLELSRLVGDLNKHHGYMRKRQERNDIEGSYIVEITDPDIQHRYHGMAPQWIDIRATSSPGVFEGTFDVLPIRKGVMLFSESEESLLAHADVCDAFHISGGKDNPAAFRMFQAGFMLGWQRKLQYMEDNSIDCDTTTAPRVREYMKQPTPEGTTRYYMRWRGDGNRLKDYWKPQGRRGRADERDDGWLEFRKNNGGQLIVDFGVGTVDGGVHGYKAQDEPFFTGDWATANKSGPWPVPLSAAWAH</sequence>
<dbReference type="AlphaFoldDB" id="M7TMJ6"/>
<dbReference type="Proteomes" id="UP000012174">
    <property type="component" value="Unassembled WGS sequence"/>
</dbReference>
<name>M7TMJ6_EUTLA</name>
<organism evidence="1 2">
    <name type="scientific">Eutypa lata (strain UCR-EL1)</name>
    <name type="common">Grapevine dieback disease fungus</name>
    <name type="synonym">Eutypa armeniacae</name>
    <dbReference type="NCBI Taxonomy" id="1287681"/>
    <lineage>
        <taxon>Eukaryota</taxon>
        <taxon>Fungi</taxon>
        <taxon>Dikarya</taxon>
        <taxon>Ascomycota</taxon>
        <taxon>Pezizomycotina</taxon>
        <taxon>Sordariomycetes</taxon>
        <taxon>Xylariomycetidae</taxon>
        <taxon>Xylariales</taxon>
        <taxon>Diatrypaceae</taxon>
        <taxon>Eutypa</taxon>
    </lineage>
</organism>
<gene>
    <name evidence="1" type="ORF">UCREL1_5038</name>
</gene>
<protein>
    <submittedName>
        <fullName evidence="1">Uncharacterized protein</fullName>
    </submittedName>
</protein>
<keyword evidence="2" id="KW-1185">Reference proteome</keyword>
<dbReference type="KEGG" id="ela:UCREL1_5038"/>
<proteinExistence type="predicted"/>
<accession>M7TMJ6</accession>
<evidence type="ECO:0000313" key="1">
    <source>
        <dbReference type="EMBL" id="EMR67955.1"/>
    </source>
</evidence>
<dbReference type="EMBL" id="KB706323">
    <property type="protein sequence ID" value="EMR67955.1"/>
    <property type="molecule type" value="Genomic_DNA"/>
</dbReference>